<evidence type="ECO:0000313" key="2">
    <source>
        <dbReference type="EMBL" id="PKR76865.1"/>
    </source>
</evidence>
<gene>
    <name evidence="2" type="ORF">CEY16_13715</name>
</gene>
<proteinExistence type="predicted"/>
<dbReference type="SUPFAM" id="SSF109854">
    <property type="entry name" value="DinB/YfiT-like putative metalloenzymes"/>
    <property type="match status" value="1"/>
</dbReference>
<dbReference type="EMBL" id="PJNH01000004">
    <property type="protein sequence ID" value="PKR76865.1"/>
    <property type="molecule type" value="Genomic_DNA"/>
</dbReference>
<keyword evidence="3" id="KW-1185">Reference proteome</keyword>
<evidence type="ECO:0000313" key="3">
    <source>
        <dbReference type="Proteomes" id="UP000243524"/>
    </source>
</evidence>
<protein>
    <recommendedName>
        <fullName evidence="1">DinB-like domain-containing protein</fullName>
    </recommendedName>
</protein>
<dbReference type="RefSeq" id="WP_101332615.1">
    <property type="nucleotide sequence ID" value="NZ_PJNH01000004.1"/>
</dbReference>
<accession>A0A2I0QR92</accession>
<dbReference type="AlphaFoldDB" id="A0A2I0QR92"/>
<dbReference type="OrthoDB" id="9798830at2"/>
<comment type="caution">
    <text evidence="2">The sequence shown here is derived from an EMBL/GenBank/DDBJ whole genome shotgun (WGS) entry which is preliminary data.</text>
</comment>
<dbReference type="Gene3D" id="1.20.120.450">
    <property type="entry name" value="dinb family like domain"/>
    <property type="match status" value="1"/>
</dbReference>
<dbReference type="InterPro" id="IPR024775">
    <property type="entry name" value="DinB-like"/>
</dbReference>
<name>A0A2I0QR92_9BACI</name>
<dbReference type="Proteomes" id="UP000243524">
    <property type="component" value="Unassembled WGS sequence"/>
</dbReference>
<evidence type="ECO:0000259" key="1">
    <source>
        <dbReference type="Pfam" id="PF12867"/>
    </source>
</evidence>
<dbReference type="InterPro" id="IPR034660">
    <property type="entry name" value="DinB/YfiT-like"/>
</dbReference>
<reference evidence="2 3" key="1">
    <citation type="submission" date="2017-06" db="EMBL/GenBank/DDBJ databases">
        <title>the draft geome sequence of Illustriluteabacillus marina B3227.</title>
        <authorList>
            <person name="He R.-H."/>
            <person name="Du Z.-J."/>
        </authorList>
    </citation>
    <scope>NUCLEOTIDE SEQUENCE [LARGE SCALE GENOMIC DNA]</scope>
    <source>
        <strain evidence="2 3">B3227</strain>
    </source>
</reference>
<feature type="domain" description="DinB-like" evidence="1">
    <location>
        <begin position="20"/>
        <end position="139"/>
    </location>
</feature>
<sequence>MNNQLVAKVIHGAHAHVDPLAVFEGLTCEQLQKYESDHSFSVWQLLNHMNYWQLFVVEMLEGENPNPPERDEDSWISSEFPDGAEELSQIVDDFKNGIKKLIEEAEKPMEEIIPHTDGTSREEILMDIALHNSYHAGQVVHIRKRHKDWN</sequence>
<dbReference type="Pfam" id="PF12867">
    <property type="entry name" value="DinB_2"/>
    <property type="match status" value="1"/>
</dbReference>
<organism evidence="2 3">
    <name type="scientific">Halalkalibacillus sediminis</name>
    <dbReference type="NCBI Taxonomy" id="2018042"/>
    <lineage>
        <taxon>Bacteria</taxon>
        <taxon>Bacillati</taxon>
        <taxon>Bacillota</taxon>
        <taxon>Bacilli</taxon>
        <taxon>Bacillales</taxon>
        <taxon>Bacillaceae</taxon>
        <taxon>Halalkalibacillus</taxon>
    </lineage>
</organism>